<dbReference type="FunCoup" id="A0A1C7NIR7">
    <property type="interactions" value="72"/>
</dbReference>
<comment type="function">
    <text evidence="9">Catalyzes the transfer of a geranyl-geranyl moiety from geranyl-geranyl pyrophosphate to cysteines occuring in specific C-terminal amino acid sequences.</text>
</comment>
<dbReference type="Proteomes" id="UP000093000">
    <property type="component" value="Unassembled WGS sequence"/>
</dbReference>
<evidence type="ECO:0000256" key="1">
    <source>
        <dbReference type="ARBA" id="ARBA00006734"/>
    </source>
</evidence>
<evidence type="ECO:0000256" key="6">
    <source>
        <dbReference type="ARBA" id="ARBA00022737"/>
    </source>
</evidence>
<comment type="caution">
    <text evidence="10">The sequence shown here is derived from an EMBL/GenBank/DDBJ whole genome shotgun (WGS) entry which is preliminary data.</text>
</comment>
<gene>
    <name evidence="10" type="primary">bet4</name>
    <name evidence="10" type="ORF">A0J61_02959</name>
</gene>
<dbReference type="STRING" id="101091.A0A1C7NIR7"/>
<dbReference type="InParanoid" id="A0A1C7NIR7"/>
<comment type="catalytic activity">
    <reaction evidence="8 9">
        <text>geranylgeranyl diphosphate + L-cysteinyl-[protein] = S-geranylgeranyl-L-cysteinyl-[protein] + diphosphate</text>
        <dbReference type="Rhea" id="RHEA:21240"/>
        <dbReference type="Rhea" id="RHEA-COMP:10131"/>
        <dbReference type="Rhea" id="RHEA-COMP:11537"/>
        <dbReference type="ChEBI" id="CHEBI:29950"/>
        <dbReference type="ChEBI" id="CHEBI:33019"/>
        <dbReference type="ChEBI" id="CHEBI:57533"/>
        <dbReference type="ChEBI" id="CHEBI:86021"/>
        <dbReference type="EC" id="2.5.1.60"/>
    </reaction>
</comment>
<evidence type="ECO:0000256" key="4">
    <source>
        <dbReference type="ARBA" id="ARBA00022602"/>
    </source>
</evidence>
<dbReference type="Pfam" id="PF01239">
    <property type="entry name" value="PPTA"/>
    <property type="match status" value="5"/>
</dbReference>
<evidence type="ECO:0000256" key="2">
    <source>
        <dbReference type="ARBA" id="ARBA00012656"/>
    </source>
</evidence>
<evidence type="ECO:0000256" key="3">
    <source>
        <dbReference type="ARBA" id="ARBA00014772"/>
    </source>
</evidence>
<comment type="similarity">
    <text evidence="1 9">Belongs to the protein prenyltransferase subunit alpha family.</text>
</comment>
<keyword evidence="11" id="KW-1185">Reference proteome</keyword>
<protein>
    <recommendedName>
        <fullName evidence="3 9">Geranylgeranyl transferase type-2 subunit alpha</fullName>
        <ecNumber evidence="2 9">2.5.1.60</ecNumber>
    </recommendedName>
    <alternativeName>
        <fullName evidence="7 9">Geranylgeranyl transferase type II subunit alpha</fullName>
    </alternativeName>
</protein>
<dbReference type="SUPFAM" id="SSF48439">
    <property type="entry name" value="Protein prenylyltransferase"/>
    <property type="match status" value="1"/>
</dbReference>
<organism evidence="10 11">
    <name type="scientific">Choanephora cucurbitarum</name>
    <dbReference type="NCBI Taxonomy" id="101091"/>
    <lineage>
        <taxon>Eukaryota</taxon>
        <taxon>Fungi</taxon>
        <taxon>Fungi incertae sedis</taxon>
        <taxon>Mucoromycota</taxon>
        <taxon>Mucoromycotina</taxon>
        <taxon>Mucoromycetes</taxon>
        <taxon>Mucorales</taxon>
        <taxon>Mucorineae</taxon>
        <taxon>Choanephoraceae</taxon>
        <taxon>Choanephoroideae</taxon>
        <taxon>Choanephora</taxon>
    </lineage>
</organism>
<dbReference type="GO" id="GO:0097354">
    <property type="term" value="P:prenylation"/>
    <property type="evidence" value="ECO:0007669"/>
    <property type="project" value="UniProtKB-UniRule"/>
</dbReference>
<dbReference type="InterPro" id="IPR002088">
    <property type="entry name" value="Prenyl_trans_a"/>
</dbReference>
<dbReference type="GO" id="GO:0005968">
    <property type="term" value="C:Rab-protein geranylgeranyltransferase complex"/>
    <property type="evidence" value="ECO:0007669"/>
    <property type="project" value="TreeGrafter"/>
</dbReference>
<keyword evidence="6" id="KW-0677">Repeat</keyword>
<dbReference type="EMBL" id="LUGH01000119">
    <property type="protein sequence ID" value="OBZ89001.1"/>
    <property type="molecule type" value="Genomic_DNA"/>
</dbReference>
<name>A0A1C7NIR7_9FUNG</name>
<dbReference type="PROSITE" id="PS51147">
    <property type="entry name" value="PFTA"/>
    <property type="match status" value="5"/>
</dbReference>
<keyword evidence="4 9" id="KW-0637">Prenyltransferase</keyword>
<dbReference type="PANTHER" id="PTHR11129">
    <property type="entry name" value="PROTEIN FARNESYLTRANSFERASE ALPHA SUBUNIT/RAB GERANYLGERANYL TRANSFERASE ALPHA SUBUNIT"/>
    <property type="match status" value="1"/>
</dbReference>
<keyword evidence="5 9" id="KW-0808">Transferase</keyword>
<reference evidence="10 11" key="1">
    <citation type="submission" date="2016-03" db="EMBL/GenBank/DDBJ databases">
        <title>Choanephora cucurbitarum.</title>
        <authorList>
            <person name="Min B."/>
            <person name="Park H."/>
            <person name="Park J.-H."/>
            <person name="Shin H.-D."/>
            <person name="Choi I.-G."/>
        </authorList>
    </citation>
    <scope>NUCLEOTIDE SEQUENCE [LARGE SCALE GENOMIC DNA]</scope>
    <source>
        <strain evidence="10 11">KUS-F28377</strain>
    </source>
</reference>
<proteinExistence type="inferred from homology"/>
<dbReference type="EC" id="2.5.1.60" evidence="2 9"/>
<dbReference type="GO" id="GO:0004663">
    <property type="term" value="F:Rab geranylgeranyltransferase activity"/>
    <property type="evidence" value="ECO:0007669"/>
    <property type="project" value="UniProtKB-UniRule"/>
</dbReference>
<sequence>MSDVHGKKREKTTEEVIRARRQKEAVKIKEYNQLVEKIRTKMNDKAYDDEAFSLTTQIVQWNSDHYTIWNYRRVILLEHVLKQLDLEQQQKTYQKELLLFMQLIQSNPKSYWLWNHRFWCLQHMPTPDWQAELALVEKMLTLDARNFHGWNYRRYVVSHLRKQAKDEHELTAIVKNEYEFTTRKINQSFSNYSAWHQRSKLLPEIVMDMTEEERNQVAIHELDLVKNAIYTDPEDQSAWLYYWWLLGRAPDHVECIGAYALQDDPSIIYVGLNDSVKWLAAPSLAHVSTKLYPLCSRDKESASTWALVMDSTTADYPQKLIIQSNTVLPSTSAKSVPQDTLWEMEIKRIAQPSALQKHLAQLQPFQDEWKPTSSRLYDDPTLQDQSSWFSLDKTQLLKDEIAVVRELLEIEPESAWALQTLVHFLSQLQLRSQHEDTMDAEIIDILDKLIEIDSDRKQRYKDQKTKILFDQATRQSKTEAYEFDLIHPEPQTCLLSKLLFA</sequence>
<dbReference type="OrthoDB" id="1658at2759"/>
<evidence type="ECO:0000313" key="11">
    <source>
        <dbReference type="Proteomes" id="UP000093000"/>
    </source>
</evidence>
<accession>A0A1C7NIR7</accession>
<dbReference type="FunFam" id="1.25.40.120:FF:000035">
    <property type="entry name" value="Geranylgeranyl transferase type-2 subunit alpha"/>
    <property type="match status" value="1"/>
</dbReference>
<evidence type="ECO:0000256" key="5">
    <source>
        <dbReference type="ARBA" id="ARBA00022679"/>
    </source>
</evidence>
<dbReference type="PANTHER" id="PTHR11129:SF2">
    <property type="entry name" value="GERANYLGERANYL TRANSFERASE TYPE-2 SUBUNIT ALPHA"/>
    <property type="match status" value="1"/>
</dbReference>
<evidence type="ECO:0000256" key="8">
    <source>
        <dbReference type="ARBA" id="ARBA00047658"/>
    </source>
</evidence>
<dbReference type="Gene3D" id="1.25.40.120">
    <property type="entry name" value="Protein prenylyltransferase"/>
    <property type="match status" value="2"/>
</dbReference>
<evidence type="ECO:0000313" key="10">
    <source>
        <dbReference type="EMBL" id="OBZ89001.1"/>
    </source>
</evidence>
<evidence type="ECO:0000256" key="9">
    <source>
        <dbReference type="RuleBase" id="RU367120"/>
    </source>
</evidence>
<dbReference type="AlphaFoldDB" id="A0A1C7NIR7"/>
<evidence type="ECO:0000256" key="7">
    <source>
        <dbReference type="ARBA" id="ARBA00031267"/>
    </source>
</evidence>